<comment type="caution">
    <text evidence="1">The sequence shown here is derived from an EMBL/GenBank/DDBJ whole genome shotgun (WGS) entry which is preliminary data.</text>
</comment>
<evidence type="ECO:0000313" key="1">
    <source>
        <dbReference type="EMBL" id="RFC55814.1"/>
    </source>
</evidence>
<accession>A0A3E1F1W9</accession>
<reference evidence="1 2" key="1">
    <citation type="submission" date="2018-08" db="EMBL/GenBank/DDBJ databases">
        <title>The draft genome squence of Brumimicrobium sp. N62.</title>
        <authorList>
            <person name="Du Z.-J."/>
            <person name="Luo H.-R."/>
        </authorList>
    </citation>
    <scope>NUCLEOTIDE SEQUENCE [LARGE SCALE GENOMIC DNA]</scope>
    <source>
        <strain evidence="1 2">N62</strain>
    </source>
</reference>
<name>A0A3E1F1W9_9FLAO</name>
<dbReference type="EMBL" id="QURB01000001">
    <property type="protein sequence ID" value="RFC55814.1"/>
    <property type="molecule type" value="Genomic_DNA"/>
</dbReference>
<dbReference type="Proteomes" id="UP000257127">
    <property type="component" value="Unassembled WGS sequence"/>
</dbReference>
<sequence length="69" mass="8016">MMHHTFHIKDSSNPKVKAFLEYIKSLDFVHVESDDKDKAEEIKISLKQSFKELKLMKEGKIKATPAKDL</sequence>
<keyword evidence="2" id="KW-1185">Reference proteome</keyword>
<organism evidence="1 2">
    <name type="scientific">Brumimicrobium aurantiacum</name>
    <dbReference type="NCBI Taxonomy" id="1737063"/>
    <lineage>
        <taxon>Bacteria</taxon>
        <taxon>Pseudomonadati</taxon>
        <taxon>Bacteroidota</taxon>
        <taxon>Flavobacteriia</taxon>
        <taxon>Flavobacteriales</taxon>
        <taxon>Crocinitomicaceae</taxon>
        <taxon>Brumimicrobium</taxon>
    </lineage>
</organism>
<evidence type="ECO:0000313" key="2">
    <source>
        <dbReference type="Proteomes" id="UP000257127"/>
    </source>
</evidence>
<proteinExistence type="predicted"/>
<dbReference type="OrthoDB" id="840127at2"/>
<protein>
    <submittedName>
        <fullName evidence="1">Uncharacterized protein</fullName>
    </submittedName>
</protein>
<gene>
    <name evidence="1" type="ORF">DXU93_02440</name>
</gene>
<dbReference type="AlphaFoldDB" id="A0A3E1F1W9"/>